<evidence type="ECO:0000313" key="4">
    <source>
        <dbReference type="Proteomes" id="UP001634394"/>
    </source>
</evidence>
<proteinExistence type="predicted"/>
<dbReference type="CDD" id="cd00154">
    <property type="entry name" value="Rab"/>
    <property type="match status" value="1"/>
</dbReference>
<dbReference type="EMBL" id="JBJQND010000003">
    <property type="protein sequence ID" value="KAL3883018.1"/>
    <property type="molecule type" value="Genomic_DNA"/>
</dbReference>
<dbReference type="SMART" id="SM00175">
    <property type="entry name" value="RAB"/>
    <property type="match status" value="1"/>
</dbReference>
<accession>A0ABD3XDT2</accession>
<gene>
    <name evidence="3" type="ORF">ACJMK2_029318</name>
</gene>
<dbReference type="PROSITE" id="PS51419">
    <property type="entry name" value="RAB"/>
    <property type="match status" value="1"/>
</dbReference>
<dbReference type="GO" id="GO:0005525">
    <property type="term" value="F:GTP binding"/>
    <property type="evidence" value="ECO:0007669"/>
    <property type="project" value="UniProtKB-KW"/>
</dbReference>
<dbReference type="InterPro" id="IPR001806">
    <property type="entry name" value="Small_GTPase"/>
</dbReference>
<dbReference type="FunFam" id="3.40.50.300:FF:001447">
    <property type="entry name" value="Ras-related protein Rab-1B"/>
    <property type="match status" value="1"/>
</dbReference>
<dbReference type="Proteomes" id="UP001634394">
    <property type="component" value="Unassembled WGS sequence"/>
</dbReference>
<dbReference type="SMART" id="SM00174">
    <property type="entry name" value="RHO"/>
    <property type="match status" value="1"/>
</dbReference>
<dbReference type="PROSITE" id="PS51421">
    <property type="entry name" value="RAS"/>
    <property type="match status" value="1"/>
</dbReference>
<dbReference type="InterPro" id="IPR050227">
    <property type="entry name" value="Rab"/>
</dbReference>
<dbReference type="SMART" id="SM00176">
    <property type="entry name" value="RAN"/>
    <property type="match status" value="1"/>
</dbReference>
<dbReference type="Pfam" id="PF00071">
    <property type="entry name" value="Ras"/>
    <property type="match status" value="1"/>
</dbReference>
<dbReference type="SMART" id="SM00173">
    <property type="entry name" value="RAS"/>
    <property type="match status" value="1"/>
</dbReference>
<evidence type="ECO:0000256" key="2">
    <source>
        <dbReference type="ARBA" id="ARBA00023134"/>
    </source>
</evidence>
<reference evidence="3 4" key="1">
    <citation type="submission" date="2024-11" db="EMBL/GenBank/DDBJ databases">
        <title>Chromosome-level genome assembly of the freshwater bivalve Anodonta woodiana.</title>
        <authorList>
            <person name="Chen X."/>
        </authorList>
    </citation>
    <scope>NUCLEOTIDE SEQUENCE [LARGE SCALE GENOMIC DNA]</scope>
    <source>
        <strain evidence="3">MN2024</strain>
        <tissue evidence="3">Gills</tissue>
    </source>
</reference>
<keyword evidence="4" id="KW-1185">Reference proteome</keyword>
<keyword evidence="1" id="KW-0547">Nucleotide-binding</keyword>
<organism evidence="3 4">
    <name type="scientific">Sinanodonta woodiana</name>
    <name type="common">Chinese pond mussel</name>
    <name type="synonym">Anodonta woodiana</name>
    <dbReference type="NCBI Taxonomy" id="1069815"/>
    <lineage>
        <taxon>Eukaryota</taxon>
        <taxon>Metazoa</taxon>
        <taxon>Spiralia</taxon>
        <taxon>Lophotrochozoa</taxon>
        <taxon>Mollusca</taxon>
        <taxon>Bivalvia</taxon>
        <taxon>Autobranchia</taxon>
        <taxon>Heteroconchia</taxon>
        <taxon>Palaeoheterodonta</taxon>
        <taxon>Unionida</taxon>
        <taxon>Unionoidea</taxon>
        <taxon>Unionidae</taxon>
        <taxon>Unioninae</taxon>
        <taxon>Sinanodonta</taxon>
    </lineage>
</organism>
<sequence length="213" mass="24173">MFNTFSVIVIGDSGVGKSSIVKYLIEGKFVKDIPTTLQPDLACKDVELRNKCKVRLQIFDAAGQESNYGSLTRSSCMDKDGALIVYNVTDRKSFDNISKWVEDAENYMPAEKTIFIVGNMIDKEVQRISTLEGKNKAANLHLKYFETSAKEGTNIHDVFHSLAEDIYAMNRKRSGYLHNRQNDDQQHILQPFDDSNEVKFKSDNECCQCCQCC</sequence>
<dbReference type="Gene3D" id="3.40.50.300">
    <property type="entry name" value="P-loop containing nucleotide triphosphate hydrolases"/>
    <property type="match status" value="1"/>
</dbReference>
<comment type="caution">
    <text evidence="3">The sequence shown here is derived from an EMBL/GenBank/DDBJ whole genome shotgun (WGS) entry which is preliminary data.</text>
</comment>
<keyword evidence="2" id="KW-0342">GTP-binding</keyword>
<dbReference type="InterPro" id="IPR005225">
    <property type="entry name" value="Small_GTP-bd"/>
</dbReference>
<name>A0ABD3XDT2_SINWO</name>
<dbReference type="PANTHER" id="PTHR47977">
    <property type="entry name" value="RAS-RELATED PROTEIN RAB"/>
    <property type="match status" value="1"/>
</dbReference>
<protein>
    <submittedName>
        <fullName evidence="3">Uncharacterized protein</fullName>
    </submittedName>
</protein>
<dbReference type="PRINTS" id="PR00449">
    <property type="entry name" value="RASTRNSFRMNG"/>
</dbReference>
<evidence type="ECO:0000256" key="1">
    <source>
        <dbReference type="ARBA" id="ARBA00022741"/>
    </source>
</evidence>
<dbReference type="AlphaFoldDB" id="A0ABD3XDT2"/>
<dbReference type="SUPFAM" id="SSF52540">
    <property type="entry name" value="P-loop containing nucleoside triphosphate hydrolases"/>
    <property type="match status" value="1"/>
</dbReference>
<evidence type="ECO:0000313" key="3">
    <source>
        <dbReference type="EMBL" id="KAL3883018.1"/>
    </source>
</evidence>
<dbReference type="InterPro" id="IPR027417">
    <property type="entry name" value="P-loop_NTPase"/>
</dbReference>
<dbReference type="NCBIfam" id="TIGR00231">
    <property type="entry name" value="small_GTP"/>
    <property type="match status" value="1"/>
</dbReference>